<feature type="transmembrane region" description="Helical" evidence="1">
    <location>
        <begin position="96"/>
        <end position="120"/>
    </location>
</feature>
<dbReference type="AlphaFoldDB" id="A0AAU8DSB5"/>
<protein>
    <submittedName>
        <fullName evidence="2">DUF3180 domain-containing protein</fullName>
    </submittedName>
</protein>
<dbReference type="RefSeq" id="WP_353650346.1">
    <property type="nucleotide sequence ID" value="NZ_CP159218.1"/>
</dbReference>
<dbReference type="InterPro" id="IPR021517">
    <property type="entry name" value="DUF3180"/>
</dbReference>
<evidence type="ECO:0000313" key="2">
    <source>
        <dbReference type="EMBL" id="XCG64734.1"/>
    </source>
</evidence>
<keyword evidence="1" id="KW-0472">Membrane</keyword>
<evidence type="ECO:0000256" key="1">
    <source>
        <dbReference type="SAM" id="Phobius"/>
    </source>
</evidence>
<feature type="transmembrane region" description="Helical" evidence="1">
    <location>
        <begin position="140"/>
        <end position="158"/>
    </location>
</feature>
<organism evidence="2">
    <name type="scientific">Nakamurella sp. A5-74</name>
    <dbReference type="NCBI Taxonomy" id="3158264"/>
    <lineage>
        <taxon>Bacteria</taxon>
        <taxon>Bacillati</taxon>
        <taxon>Actinomycetota</taxon>
        <taxon>Actinomycetes</taxon>
        <taxon>Nakamurellales</taxon>
        <taxon>Nakamurellaceae</taxon>
        <taxon>Nakamurella</taxon>
    </lineage>
</organism>
<keyword evidence="1" id="KW-0812">Transmembrane</keyword>
<dbReference type="Pfam" id="PF11377">
    <property type="entry name" value="DUF3180"/>
    <property type="match status" value="1"/>
</dbReference>
<gene>
    <name evidence="2" type="ORF">ABLG96_05300</name>
</gene>
<feature type="transmembrane region" description="Helical" evidence="1">
    <location>
        <begin position="18"/>
        <end position="37"/>
    </location>
</feature>
<keyword evidence="1" id="KW-1133">Transmembrane helix</keyword>
<proteinExistence type="predicted"/>
<accession>A0AAU8DSB5</accession>
<dbReference type="EMBL" id="CP159218">
    <property type="protein sequence ID" value="XCG64734.1"/>
    <property type="molecule type" value="Genomic_DNA"/>
</dbReference>
<name>A0AAU8DSB5_9ACTN</name>
<sequence length="180" mass="18203">MSGAPAGSGLGLTRWRDLAIVAVIAAVAVKLLLVWNYQRIPALPAAAGVPAALIGIGELAFGIGLRRRIAERAAERTGGTLDPAAVRRRPLEPLMVARVLAVAKATALAGAAVVGLFVGILVHVVPSAALVAAAGQDRTAAVIGVVCALVLTGGGLFLERSCRAPGEPVGDPHGRYSPET</sequence>
<reference evidence="2" key="1">
    <citation type="submission" date="2024-05" db="EMBL/GenBank/DDBJ databases">
        <authorList>
            <person name="Cai S.Y."/>
            <person name="Jin L.M."/>
            <person name="Li H.R."/>
        </authorList>
    </citation>
    <scope>NUCLEOTIDE SEQUENCE</scope>
    <source>
        <strain evidence="2">A5-74</strain>
    </source>
</reference>